<comment type="caution">
    <text evidence="2">The sequence shown here is derived from an EMBL/GenBank/DDBJ whole genome shotgun (WGS) entry which is preliminary data.</text>
</comment>
<organism evidence="2 3">
    <name type="scientific">Duganella lactea</name>
    <dbReference type="NCBI Taxonomy" id="2692173"/>
    <lineage>
        <taxon>Bacteria</taxon>
        <taxon>Pseudomonadati</taxon>
        <taxon>Pseudomonadota</taxon>
        <taxon>Betaproteobacteria</taxon>
        <taxon>Burkholderiales</taxon>
        <taxon>Oxalobacteraceae</taxon>
        <taxon>Telluria group</taxon>
        <taxon>Duganella</taxon>
    </lineage>
</organism>
<proteinExistence type="predicted"/>
<dbReference type="Proteomes" id="UP000474565">
    <property type="component" value="Unassembled WGS sequence"/>
</dbReference>
<dbReference type="Pfam" id="PF12762">
    <property type="entry name" value="DDE_Tnp_IS1595"/>
    <property type="match status" value="1"/>
</dbReference>
<gene>
    <name evidence="2" type="ORF">GTP44_06565</name>
</gene>
<dbReference type="InterPro" id="IPR024445">
    <property type="entry name" value="Tnp_ISXO2-like"/>
</dbReference>
<protein>
    <recommendedName>
        <fullName evidence="1">ISXO2-like transposase domain-containing protein</fullName>
    </recommendedName>
</protein>
<evidence type="ECO:0000313" key="2">
    <source>
        <dbReference type="EMBL" id="MYM81617.1"/>
    </source>
</evidence>
<reference evidence="2 3" key="1">
    <citation type="submission" date="2019-12" db="EMBL/GenBank/DDBJ databases">
        <title>Novel species isolated from a subtropical stream in China.</title>
        <authorList>
            <person name="Lu H."/>
        </authorList>
    </citation>
    <scope>NUCLEOTIDE SEQUENCE [LARGE SCALE GENOMIC DNA]</scope>
    <source>
        <strain evidence="2 3">FT50W</strain>
    </source>
</reference>
<name>A0A6L8MF88_9BURK</name>
<evidence type="ECO:0000313" key="3">
    <source>
        <dbReference type="Proteomes" id="UP000474565"/>
    </source>
</evidence>
<feature type="domain" description="ISXO2-like transposase" evidence="1">
    <location>
        <begin position="2"/>
        <end position="74"/>
    </location>
</feature>
<dbReference type="EMBL" id="WWCP01000004">
    <property type="protein sequence ID" value="MYM81617.1"/>
    <property type="molecule type" value="Genomic_DNA"/>
</dbReference>
<sequence length="134" mass="15630">MLSDECPAYNGLVAHGYEHLSVQHAIEFSTIDGVNENQCESFNSRLRRAEYGVFHNILPQYLQSIVDEFVWREDTRHLSNLERVSGFVHRVFNAGLSKFRGYYQRKDKRGKEERWISSKSQIDGMFGKVDVVTR</sequence>
<evidence type="ECO:0000259" key="1">
    <source>
        <dbReference type="Pfam" id="PF12762"/>
    </source>
</evidence>
<accession>A0A6L8MF88</accession>
<dbReference type="AlphaFoldDB" id="A0A6L8MF88"/>